<keyword evidence="1" id="KW-0805">Transcription regulation</keyword>
<evidence type="ECO:0000313" key="6">
    <source>
        <dbReference type="EMBL" id="WMW77711.1"/>
    </source>
</evidence>
<accession>A0ABY9RC19</accession>
<dbReference type="SUPFAM" id="SSF46689">
    <property type="entry name" value="Homeodomain-like"/>
    <property type="match status" value="1"/>
</dbReference>
<reference evidence="6" key="1">
    <citation type="submission" date="2023-09" db="EMBL/GenBank/DDBJ databases">
        <title>Flavobacterium sp. 20NA77.7 isolated from freshwater.</title>
        <authorList>
            <person name="Le V."/>
            <person name="Ko S.-R."/>
            <person name="Ahn C.-Y."/>
            <person name="Oh H.-M."/>
        </authorList>
    </citation>
    <scope>NUCLEOTIDE SEQUENCE</scope>
    <source>
        <strain evidence="6">20NA77.7</strain>
    </source>
</reference>
<dbReference type="Proteomes" id="UP001180481">
    <property type="component" value="Chromosome"/>
</dbReference>
<keyword evidence="7" id="KW-1185">Reference proteome</keyword>
<evidence type="ECO:0000256" key="1">
    <source>
        <dbReference type="ARBA" id="ARBA00023015"/>
    </source>
</evidence>
<evidence type="ECO:0000259" key="5">
    <source>
        <dbReference type="PROSITE" id="PS50977"/>
    </source>
</evidence>
<dbReference type="SUPFAM" id="SSF48498">
    <property type="entry name" value="Tetracyclin repressor-like, C-terminal domain"/>
    <property type="match status" value="1"/>
</dbReference>
<organism evidence="6 7">
    <name type="scientific">Flavobacterium nakdongensis</name>
    <dbReference type="NCBI Taxonomy" id="3073563"/>
    <lineage>
        <taxon>Bacteria</taxon>
        <taxon>Pseudomonadati</taxon>
        <taxon>Bacteroidota</taxon>
        <taxon>Flavobacteriia</taxon>
        <taxon>Flavobacteriales</taxon>
        <taxon>Flavobacteriaceae</taxon>
        <taxon>Flavobacterium</taxon>
    </lineage>
</organism>
<evidence type="ECO:0000256" key="3">
    <source>
        <dbReference type="ARBA" id="ARBA00023163"/>
    </source>
</evidence>
<keyword evidence="3" id="KW-0804">Transcription</keyword>
<dbReference type="InterPro" id="IPR036271">
    <property type="entry name" value="Tet_transcr_reg_TetR-rel_C_sf"/>
</dbReference>
<dbReference type="PROSITE" id="PS50977">
    <property type="entry name" value="HTH_TETR_2"/>
    <property type="match status" value="1"/>
</dbReference>
<dbReference type="Pfam" id="PF00440">
    <property type="entry name" value="TetR_N"/>
    <property type="match status" value="1"/>
</dbReference>
<dbReference type="EMBL" id="CP133721">
    <property type="protein sequence ID" value="WMW77711.1"/>
    <property type="molecule type" value="Genomic_DNA"/>
</dbReference>
<gene>
    <name evidence="6" type="ORF">RF683_09480</name>
</gene>
<name>A0ABY9RC19_9FLAO</name>
<evidence type="ECO:0000256" key="2">
    <source>
        <dbReference type="ARBA" id="ARBA00023125"/>
    </source>
</evidence>
<dbReference type="PANTHER" id="PTHR47506">
    <property type="entry name" value="TRANSCRIPTIONAL REGULATORY PROTEIN"/>
    <property type="match status" value="1"/>
</dbReference>
<proteinExistence type="predicted"/>
<feature type="domain" description="HTH tetR-type" evidence="5">
    <location>
        <begin position="1"/>
        <end position="59"/>
    </location>
</feature>
<protein>
    <submittedName>
        <fullName evidence="6">TetR/AcrR family transcriptional regulator</fullName>
    </submittedName>
</protein>
<evidence type="ECO:0000256" key="4">
    <source>
        <dbReference type="PROSITE-ProRule" id="PRU00335"/>
    </source>
</evidence>
<keyword evidence="2 4" id="KW-0238">DNA-binding</keyword>
<dbReference type="InterPro" id="IPR009057">
    <property type="entry name" value="Homeodomain-like_sf"/>
</dbReference>
<dbReference type="InterPro" id="IPR001647">
    <property type="entry name" value="HTH_TetR"/>
</dbReference>
<dbReference type="Gene3D" id="1.10.357.10">
    <property type="entry name" value="Tetracycline Repressor, domain 2"/>
    <property type="match status" value="1"/>
</dbReference>
<feature type="DNA-binding region" description="H-T-H motif" evidence="4">
    <location>
        <begin position="22"/>
        <end position="41"/>
    </location>
</feature>
<evidence type="ECO:0000313" key="7">
    <source>
        <dbReference type="Proteomes" id="UP001180481"/>
    </source>
</evidence>
<dbReference type="PANTHER" id="PTHR47506:SF3">
    <property type="entry name" value="HTH-TYPE TRANSCRIPTIONAL REGULATOR LMRA"/>
    <property type="match status" value="1"/>
</dbReference>
<sequence>MKDQILIKATDMFLTLGFKSVTMDDIATEMGISKKTIYQHYNTKDQLVEESTMHLFDTISSGIDTIFALGHNPIEELFVIKDFVMKNLKNESTSPIYQLQKYYPKIHKTLMLKQFDKMGDCIVVNLEKGIAQGFFRKEINTALIARFYFAGMTSLKDTEIFNIELFSSNEIQLIYLEYHLRGICTEKGIKELEKHLKKNN</sequence>
<dbReference type="PRINTS" id="PR00455">
    <property type="entry name" value="HTHTETR"/>
</dbReference>
<dbReference type="Gene3D" id="1.10.10.60">
    <property type="entry name" value="Homeodomain-like"/>
    <property type="match status" value="1"/>
</dbReference>
<dbReference type="RefSeq" id="WP_309532048.1">
    <property type="nucleotide sequence ID" value="NZ_CP133721.1"/>
</dbReference>